<dbReference type="InterPro" id="IPR002931">
    <property type="entry name" value="Transglutaminase-like"/>
</dbReference>
<gene>
    <name evidence="2" type="ORF">ERS852574_02586</name>
</gene>
<dbReference type="InterPro" id="IPR038765">
    <property type="entry name" value="Papain-like_cys_pep_sf"/>
</dbReference>
<name>A0A173TZJ7_9FIRM</name>
<dbReference type="GO" id="GO:0005737">
    <property type="term" value="C:cytoplasm"/>
    <property type="evidence" value="ECO:0007669"/>
    <property type="project" value="TreeGrafter"/>
</dbReference>
<evidence type="ECO:0000313" key="2">
    <source>
        <dbReference type="EMBL" id="CUN08272.1"/>
    </source>
</evidence>
<dbReference type="PANTHER" id="PTHR46333:SF2">
    <property type="entry name" value="CYTOKINESIS PROTEIN 3"/>
    <property type="match status" value="1"/>
</dbReference>
<dbReference type="Proteomes" id="UP000095727">
    <property type="component" value="Unassembled WGS sequence"/>
</dbReference>
<feature type="domain" description="Transglutaminase-like" evidence="1">
    <location>
        <begin position="170"/>
        <end position="264"/>
    </location>
</feature>
<accession>A0A173TZJ7</accession>
<keyword evidence="2" id="KW-0378">Hydrolase</keyword>
<organism evidence="2 3">
    <name type="scientific">Coprococcus comes</name>
    <dbReference type="NCBI Taxonomy" id="410072"/>
    <lineage>
        <taxon>Bacteria</taxon>
        <taxon>Bacillati</taxon>
        <taxon>Bacillota</taxon>
        <taxon>Clostridia</taxon>
        <taxon>Lachnospirales</taxon>
        <taxon>Lachnospiraceae</taxon>
        <taxon>Coprococcus</taxon>
    </lineage>
</organism>
<dbReference type="GO" id="GO:0008233">
    <property type="term" value="F:peptidase activity"/>
    <property type="evidence" value="ECO:0007669"/>
    <property type="project" value="UniProtKB-KW"/>
</dbReference>
<proteinExistence type="predicted"/>
<dbReference type="AlphaFoldDB" id="A0A173TZJ7"/>
<dbReference type="Pfam" id="PF01841">
    <property type="entry name" value="Transglut_core"/>
    <property type="match status" value="1"/>
</dbReference>
<evidence type="ECO:0000259" key="1">
    <source>
        <dbReference type="Pfam" id="PF01841"/>
    </source>
</evidence>
<protein>
    <submittedName>
        <fullName evidence="2">Uncharacterized protein involved in cytokinesis, contains TGc (Transglutaminase/protease-like) domain</fullName>
    </submittedName>
</protein>
<dbReference type="GO" id="GO:0006508">
    <property type="term" value="P:proteolysis"/>
    <property type="evidence" value="ECO:0007669"/>
    <property type="project" value="UniProtKB-KW"/>
</dbReference>
<keyword evidence="2" id="KW-0645">Protease</keyword>
<evidence type="ECO:0000313" key="3">
    <source>
        <dbReference type="Proteomes" id="UP000095727"/>
    </source>
</evidence>
<dbReference type="RefSeq" id="WP_055157850.1">
    <property type="nucleotide sequence ID" value="NZ_CYXR01000021.1"/>
</dbReference>
<dbReference type="EMBL" id="CYXR01000021">
    <property type="protein sequence ID" value="CUN08272.1"/>
    <property type="molecule type" value="Genomic_DNA"/>
</dbReference>
<dbReference type="Gene3D" id="3.10.620.30">
    <property type="match status" value="1"/>
</dbReference>
<reference evidence="2 3" key="1">
    <citation type="submission" date="2015-09" db="EMBL/GenBank/DDBJ databases">
        <authorList>
            <consortium name="Pathogen Informatics"/>
        </authorList>
    </citation>
    <scope>NUCLEOTIDE SEQUENCE [LARGE SCALE GENOMIC DNA]</scope>
    <source>
        <strain evidence="2 3">2789STDY5834962</strain>
    </source>
</reference>
<dbReference type="PANTHER" id="PTHR46333">
    <property type="entry name" value="CYTOKINESIS PROTEIN 3"/>
    <property type="match status" value="1"/>
</dbReference>
<sequence>MRKKMHQTGKFFSFILLGLGCLCLISGGILIGRQMSATPKAESSAPEEVPYEQEKITDAEVTGEFYYEQLSDEEQTVYREILQGIQENKKEIYLHCSNANTANEVFQNVLNDRPEIFWCDGNATSTEYSQSEGQSRYVVIEPNYLYEGEEKEQRYQEIESARATCLSGISDLSDEYEKIKYIYTYLINNVDYDLDAPDNQNIYSALVGKRSVCAGYAKSCQYLLQQLGIYCIYVTGQTTDPNGGVADHAWNIVQCNGQYYYVDATWGDPIFLGEDNGYQIPNLIAYDYLCCSEKELEKTHMISTDYVYPSCQSENLNYYQLNGMYYDTYEPGMLREVIDRSIESQEAYTIFKMSDDAVYQEVVDEMHETLMEEGAGYLGELYGLWQVSYSYSEEAFLNKFIIYWFYE</sequence>
<dbReference type="InterPro" id="IPR052557">
    <property type="entry name" value="CAP/Cytokinesis_protein"/>
</dbReference>
<dbReference type="PROSITE" id="PS51257">
    <property type="entry name" value="PROKAR_LIPOPROTEIN"/>
    <property type="match status" value="1"/>
</dbReference>
<dbReference type="SUPFAM" id="SSF54001">
    <property type="entry name" value="Cysteine proteinases"/>
    <property type="match status" value="1"/>
</dbReference>